<evidence type="ECO:0000313" key="4">
    <source>
        <dbReference type="Proteomes" id="UP001610563"/>
    </source>
</evidence>
<evidence type="ECO:0000256" key="2">
    <source>
        <dbReference type="SAM" id="SignalP"/>
    </source>
</evidence>
<feature type="signal peptide" evidence="2">
    <location>
        <begin position="1"/>
        <end position="20"/>
    </location>
</feature>
<dbReference type="Proteomes" id="UP001610563">
    <property type="component" value="Unassembled WGS sequence"/>
</dbReference>
<protein>
    <recommendedName>
        <fullName evidence="5">Secreted protein</fullName>
    </recommendedName>
</protein>
<organism evidence="3 4">
    <name type="scientific">Aspergillus keveii</name>
    <dbReference type="NCBI Taxonomy" id="714993"/>
    <lineage>
        <taxon>Eukaryota</taxon>
        <taxon>Fungi</taxon>
        <taxon>Dikarya</taxon>
        <taxon>Ascomycota</taxon>
        <taxon>Pezizomycotina</taxon>
        <taxon>Eurotiomycetes</taxon>
        <taxon>Eurotiomycetidae</taxon>
        <taxon>Eurotiales</taxon>
        <taxon>Aspergillaceae</taxon>
        <taxon>Aspergillus</taxon>
        <taxon>Aspergillus subgen. Nidulantes</taxon>
    </lineage>
</organism>
<comment type="caution">
    <text evidence="3">The sequence shown here is derived from an EMBL/GenBank/DDBJ whole genome shotgun (WGS) entry which is preliminary data.</text>
</comment>
<reference evidence="3 4" key="1">
    <citation type="submission" date="2024-07" db="EMBL/GenBank/DDBJ databases">
        <title>Section-level genome sequencing and comparative genomics of Aspergillus sections Usti and Cavernicolus.</title>
        <authorList>
            <consortium name="Lawrence Berkeley National Laboratory"/>
            <person name="Nybo J.L."/>
            <person name="Vesth T.C."/>
            <person name="Theobald S."/>
            <person name="Frisvad J.C."/>
            <person name="Larsen T.O."/>
            <person name="Kjaerboelling I."/>
            <person name="Rothschild-Mancinelli K."/>
            <person name="Lyhne E.K."/>
            <person name="Kogle M.E."/>
            <person name="Barry K."/>
            <person name="Clum A."/>
            <person name="Na H."/>
            <person name="Ledsgaard L."/>
            <person name="Lin J."/>
            <person name="Lipzen A."/>
            <person name="Kuo A."/>
            <person name="Riley R."/>
            <person name="Mondo S."/>
            <person name="Labutti K."/>
            <person name="Haridas S."/>
            <person name="Pangalinan J."/>
            <person name="Salamov A.A."/>
            <person name="Simmons B.A."/>
            <person name="Magnuson J.K."/>
            <person name="Chen J."/>
            <person name="Drula E."/>
            <person name="Henrissat B."/>
            <person name="Wiebenga A."/>
            <person name="Lubbers R.J."/>
            <person name="Gomes A.C."/>
            <person name="Makela M.R."/>
            <person name="Stajich J."/>
            <person name="Grigoriev I.V."/>
            <person name="Mortensen U.H."/>
            <person name="De Vries R.P."/>
            <person name="Baker S.E."/>
            <person name="Andersen M.R."/>
        </authorList>
    </citation>
    <scope>NUCLEOTIDE SEQUENCE [LARGE SCALE GENOMIC DNA]</scope>
    <source>
        <strain evidence="3 4">CBS 209.92</strain>
    </source>
</reference>
<evidence type="ECO:0000256" key="1">
    <source>
        <dbReference type="SAM" id="MobiDB-lite"/>
    </source>
</evidence>
<evidence type="ECO:0008006" key="5">
    <source>
        <dbReference type="Google" id="ProtNLM"/>
    </source>
</evidence>
<keyword evidence="4" id="KW-1185">Reference proteome</keyword>
<feature type="compositionally biased region" description="Polar residues" evidence="1">
    <location>
        <begin position="40"/>
        <end position="51"/>
    </location>
</feature>
<gene>
    <name evidence="3" type="ORF">BJX66DRAFT_258100</name>
</gene>
<keyword evidence="2" id="KW-0732">Signal</keyword>
<sequence>MTIFLHLLLPSCLWIWIAQSHDAAFPNVTGSDHHHRHRQQGVSSSSTPNSRQTIVTQDRLIARTGHTSHSLYSQSTISYPSLSLSNSHTTYPVWLLNLIICMFAN</sequence>
<proteinExistence type="predicted"/>
<dbReference type="EMBL" id="JBFTWV010000008">
    <property type="protein sequence ID" value="KAL2799326.1"/>
    <property type="molecule type" value="Genomic_DNA"/>
</dbReference>
<name>A0ABR4GJZ6_9EURO</name>
<feature type="region of interest" description="Disordered" evidence="1">
    <location>
        <begin position="28"/>
        <end position="51"/>
    </location>
</feature>
<accession>A0ABR4GJZ6</accession>
<evidence type="ECO:0000313" key="3">
    <source>
        <dbReference type="EMBL" id="KAL2799326.1"/>
    </source>
</evidence>
<feature type="chain" id="PRO_5047286796" description="Secreted protein" evidence="2">
    <location>
        <begin position="21"/>
        <end position="105"/>
    </location>
</feature>